<evidence type="ECO:0000256" key="5">
    <source>
        <dbReference type="ARBA" id="ARBA00022825"/>
    </source>
</evidence>
<dbReference type="InterPro" id="IPR023828">
    <property type="entry name" value="Peptidase_S8_Ser-AS"/>
</dbReference>
<dbReference type="InterPro" id="IPR000209">
    <property type="entry name" value="Peptidase_S8/S53_dom"/>
</dbReference>
<feature type="domain" description="Tk-SP N-propeptide" evidence="10">
    <location>
        <begin position="31"/>
        <end position="69"/>
    </location>
</feature>
<evidence type="ECO:0000256" key="8">
    <source>
        <dbReference type="SAM" id="MobiDB-lite"/>
    </source>
</evidence>
<evidence type="ECO:0000259" key="9">
    <source>
        <dbReference type="Pfam" id="PF00082"/>
    </source>
</evidence>
<keyword evidence="5 6" id="KW-0720">Serine protease</keyword>
<evidence type="ECO:0000256" key="7">
    <source>
        <dbReference type="RuleBase" id="RU003355"/>
    </source>
</evidence>
<evidence type="ECO:0000256" key="3">
    <source>
        <dbReference type="ARBA" id="ARBA00022723"/>
    </source>
</evidence>
<dbReference type="PROSITE" id="PS51892">
    <property type="entry name" value="SUBTILASE"/>
    <property type="match status" value="1"/>
</dbReference>
<dbReference type="EMBL" id="CP058215">
    <property type="protein sequence ID" value="QLC50041.1"/>
    <property type="molecule type" value="Genomic_DNA"/>
</dbReference>
<protein>
    <submittedName>
        <fullName evidence="11">S8 family serine peptidase</fullName>
    </submittedName>
</protein>
<dbReference type="InterPro" id="IPR034202">
    <property type="entry name" value="Subtilisin_Carlsberg-like"/>
</dbReference>
<dbReference type="RefSeq" id="WP_176965097.1">
    <property type="nucleotide sequence ID" value="NZ_CP058215.1"/>
</dbReference>
<evidence type="ECO:0000256" key="1">
    <source>
        <dbReference type="ARBA" id="ARBA00011073"/>
    </source>
</evidence>
<evidence type="ECO:0000313" key="12">
    <source>
        <dbReference type="Proteomes" id="UP000509594"/>
    </source>
</evidence>
<feature type="active site" description="Charge relay system" evidence="6">
    <location>
        <position position="160"/>
    </location>
</feature>
<dbReference type="GO" id="GO:0046872">
    <property type="term" value="F:metal ion binding"/>
    <property type="evidence" value="ECO:0007669"/>
    <property type="project" value="UniProtKB-KW"/>
</dbReference>
<keyword evidence="12" id="KW-1185">Reference proteome</keyword>
<evidence type="ECO:0000259" key="10">
    <source>
        <dbReference type="Pfam" id="PF18237"/>
    </source>
</evidence>
<dbReference type="GeneID" id="55821448"/>
<reference evidence="11 12" key="1">
    <citation type="submission" date="2020-06" db="EMBL/GenBank/DDBJ databases">
        <title>Methanolobus halotolerans sp. nov., isolated from a saline lake Tus in Siberia.</title>
        <authorList>
            <person name="Shen Y."/>
            <person name="Chen S.-C."/>
            <person name="Lai M.-C."/>
            <person name="Huang H.-H."/>
            <person name="Chiu H.-H."/>
            <person name="Tang S.-L."/>
            <person name="Rogozin D.Y."/>
            <person name="Degermendzhy A.G."/>
        </authorList>
    </citation>
    <scope>NUCLEOTIDE SEQUENCE [LARGE SCALE GENOMIC DNA]</scope>
    <source>
        <strain evidence="11 12">DSM 21339</strain>
    </source>
</reference>
<dbReference type="PROSITE" id="PS00136">
    <property type="entry name" value="SUBTILASE_ASP"/>
    <property type="match status" value="1"/>
</dbReference>
<dbReference type="Pfam" id="PF00082">
    <property type="entry name" value="Peptidase_S8"/>
    <property type="match status" value="1"/>
</dbReference>
<dbReference type="SUPFAM" id="SSF49373">
    <property type="entry name" value="Invasin/intimin cell-adhesion fragments"/>
    <property type="match status" value="1"/>
</dbReference>
<evidence type="ECO:0000256" key="6">
    <source>
        <dbReference type="PROSITE-ProRule" id="PRU01240"/>
    </source>
</evidence>
<dbReference type="Pfam" id="PF18237">
    <property type="entry name" value="Tk-SP_N-pro"/>
    <property type="match status" value="1"/>
</dbReference>
<dbReference type="InterPro" id="IPR015500">
    <property type="entry name" value="Peptidase_S8_subtilisin-rel"/>
</dbReference>
<organism evidence="11 12">
    <name type="scientific">Methanolobus zinderi</name>
    <dbReference type="NCBI Taxonomy" id="536044"/>
    <lineage>
        <taxon>Archaea</taxon>
        <taxon>Methanobacteriati</taxon>
        <taxon>Methanobacteriota</taxon>
        <taxon>Stenosarchaea group</taxon>
        <taxon>Methanomicrobia</taxon>
        <taxon>Methanosarcinales</taxon>
        <taxon>Methanosarcinaceae</taxon>
        <taxon>Methanolobus</taxon>
    </lineage>
</organism>
<dbReference type="Gene3D" id="2.60.40.10">
    <property type="entry name" value="Immunoglobulins"/>
    <property type="match status" value="1"/>
</dbReference>
<keyword evidence="4 6" id="KW-0378">Hydrolase</keyword>
<evidence type="ECO:0000256" key="2">
    <source>
        <dbReference type="ARBA" id="ARBA00022670"/>
    </source>
</evidence>
<dbReference type="PRINTS" id="PR00723">
    <property type="entry name" value="SUBTILISIN"/>
</dbReference>
<dbReference type="InterPro" id="IPR022398">
    <property type="entry name" value="Peptidase_S8_His-AS"/>
</dbReference>
<keyword evidence="3" id="KW-0479">Metal-binding</keyword>
<dbReference type="InterPro" id="IPR036852">
    <property type="entry name" value="Peptidase_S8/S53_dom_sf"/>
</dbReference>
<dbReference type="PANTHER" id="PTHR43806">
    <property type="entry name" value="PEPTIDASE S8"/>
    <property type="match status" value="1"/>
</dbReference>
<accession>A0A7D5I564</accession>
<dbReference type="SUPFAM" id="SSF52743">
    <property type="entry name" value="Subtilisin-like"/>
    <property type="match status" value="1"/>
</dbReference>
<feature type="region of interest" description="Disordered" evidence="8">
    <location>
        <begin position="387"/>
        <end position="420"/>
    </location>
</feature>
<comment type="similarity">
    <text evidence="1 6 7">Belongs to the peptidase S8 family.</text>
</comment>
<dbReference type="InterPro" id="IPR013783">
    <property type="entry name" value="Ig-like_fold"/>
</dbReference>
<evidence type="ECO:0000256" key="4">
    <source>
        <dbReference type="ARBA" id="ARBA00022801"/>
    </source>
</evidence>
<dbReference type="SUPFAM" id="SSF54897">
    <property type="entry name" value="Protease propeptides/inhibitors"/>
    <property type="match status" value="1"/>
</dbReference>
<dbReference type="PANTHER" id="PTHR43806:SF11">
    <property type="entry name" value="CEREVISIN-RELATED"/>
    <property type="match status" value="1"/>
</dbReference>
<feature type="active site" description="Charge relay system" evidence="6">
    <location>
        <position position="312"/>
    </location>
</feature>
<dbReference type="Proteomes" id="UP000509594">
    <property type="component" value="Chromosome"/>
</dbReference>
<dbReference type="Gene3D" id="3.30.70.80">
    <property type="entry name" value="Peptidase S8 propeptide/proteinase inhibitor I9"/>
    <property type="match status" value="1"/>
</dbReference>
<gene>
    <name evidence="11" type="ORF">HWN40_07195</name>
</gene>
<dbReference type="InterPro" id="IPR008964">
    <property type="entry name" value="Invasin/intimin_cell_adhesion"/>
</dbReference>
<dbReference type="OrthoDB" id="117227at2157"/>
<dbReference type="InterPro" id="IPR050131">
    <property type="entry name" value="Peptidase_S8_subtilisin-like"/>
</dbReference>
<dbReference type="GO" id="GO:0004252">
    <property type="term" value="F:serine-type endopeptidase activity"/>
    <property type="evidence" value="ECO:0007669"/>
    <property type="project" value="UniProtKB-UniRule"/>
</dbReference>
<dbReference type="InterPro" id="IPR023827">
    <property type="entry name" value="Peptidase_S8_Asp-AS"/>
</dbReference>
<dbReference type="PROSITE" id="PS00138">
    <property type="entry name" value="SUBTILASE_SER"/>
    <property type="match status" value="1"/>
</dbReference>
<keyword evidence="2 6" id="KW-0645">Protease</keyword>
<dbReference type="CDD" id="cd07477">
    <property type="entry name" value="Peptidases_S8_Subtilisin_subset"/>
    <property type="match status" value="1"/>
</dbReference>
<sequence length="529" mass="54717">MTRQTITFLIVLSVLFSFSLVPATAKSDGIEKVPVMISFKGKADAELVKAHGGNVKYEYSIIPAVAAELPPKAIEALSENPNVEIIEQDAQAQVLEDDIPWGVSRINADDTQAAGFNGSGIKVAVIDTGVDYNHPDLAANYLGGYDFAYNDADPMDDYGHGTHVAGTIAAADNGFGVLGVAPYAGYYSVKVCDETGVCYYSDIAAGIEWAVNNGADVISMSIGGSSDSYTLKNAVDSAYESGVVVVAAAGNTGDSVIYPAGFDSVIAVAATDYYDNRASWSSYGPEVELAAPGVGIISTLMGGSYGSKSGTSMATPHVSGAVSLLLNTDVSGTSYDADNDGVWDPAEVRSRLQDTATDIGATGKDNYYGYGLVNALAAVNGFSLAVPGDDTSDGSTEEPADDSVDDGSSTEPAPEDPAPSVTMYVSSLDVVTDSVLRGKKNYFVWADATVEITDADGNPVSGATVTGDWSGLVTMTASGVTDADGVLVLSSDQQKNPDGTFTFTVTDVSLEGYEYDSSLNTATADSAAY</sequence>
<dbReference type="InterPro" id="IPR041326">
    <property type="entry name" value="Tk-SP_N-pro"/>
</dbReference>
<proteinExistence type="inferred from homology"/>
<dbReference type="Gene3D" id="3.40.50.200">
    <property type="entry name" value="Peptidase S8/S53 domain"/>
    <property type="match status" value="1"/>
</dbReference>
<feature type="compositionally biased region" description="Acidic residues" evidence="8">
    <location>
        <begin position="390"/>
        <end position="405"/>
    </location>
</feature>
<dbReference type="AlphaFoldDB" id="A0A7D5I564"/>
<name>A0A7D5I564_9EURY</name>
<feature type="active site" description="Charge relay system" evidence="6">
    <location>
        <position position="127"/>
    </location>
</feature>
<dbReference type="InterPro" id="IPR037045">
    <property type="entry name" value="S8pro/Inhibitor_I9_sf"/>
</dbReference>
<dbReference type="PROSITE" id="PS00137">
    <property type="entry name" value="SUBTILASE_HIS"/>
    <property type="match status" value="1"/>
</dbReference>
<evidence type="ECO:0000313" key="11">
    <source>
        <dbReference type="EMBL" id="QLC50041.1"/>
    </source>
</evidence>
<dbReference type="KEGG" id="mzi:HWN40_07195"/>
<feature type="domain" description="Peptidase S8/S53" evidence="9">
    <location>
        <begin position="118"/>
        <end position="371"/>
    </location>
</feature>
<dbReference type="GO" id="GO:0006508">
    <property type="term" value="P:proteolysis"/>
    <property type="evidence" value="ECO:0007669"/>
    <property type="project" value="UniProtKB-KW"/>
</dbReference>